<dbReference type="Proteomes" id="UP001638806">
    <property type="component" value="Unassembled WGS sequence"/>
</dbReference>
<name>A0ACC4EB08_PURLI</name>
<reference evidence="1" key="1">
    <citation type="submission" date="2024-12" db="EMBL/GenBank/DDBJ databases">
        <title>Comparative genomics and development of molecular markers within Purpureocillium lilacinum and among Purpureocillium species.</title>
        <authorList>
            <person name="Yeh Z.-Y."/>
            <person name="Ni N.-T."/>
            <person name="Lo P.-H."/>
            <person name="Mushyakhwo K."/>
            <person name="Lin C.-F."/>
            <person name="Nai Y.-S."/>
        </authorList>
    </citation>
    <scope>NUCLEOTIDE SEQUENCE</scope>
    <source>
        <strain evidence="1">NCHU-NPUST-175</strain>
    </source>
</reference>
<sequence length="336" mass="37380">MNPRDCSPAPPPPPRCVTVTITTIIALAMSHLTNPLATTEQLLLRSSLSSVPQDLQESAFVAAQCLTQAAGQLLRAPQAVTAQANVLLARYWLVDSLMAHEFSDVSAAVVYLVCKMGPKPRSPRDVANVYSYLLSPGSALFRTGEPPADDPKSYYQSETEFLAFSTRIMALEARILYSLSFDTHVALPHPLAITYLQTLEFLSRPRSEASSRVVQYLNTALLSPQMLYLTHQPHALAVAAIYNAARDIGAKTPESEWWEVFDVDREELGFLVVAMRSLEDWLRQRKDELPVFRERMLTRRDVEDEMRKRGLAVSNGAGQAEEEAEAMKMLDARQAA</sequence>
<evidence type="ECO:0000313" key="2">
    <source>
        <dbReference type="Proteomes" id="UP001638806"/>
    </source>
</evidence>
<evidence type="ECO:0000313" key="1">
    <source>
        <dbReference type="EMBL" id="KAL3965379.1"/>
    </source>
</evidence>
<comment type="caution">
    <text evidence="1">The sequence shown here is derived from an EMBL/GenBank/DDBJ whole genome shotgun (WGS) entry which is preliminary data.</text>
</comment>
<protein>
    <submittedName>
        <fullName evidence="1">Uncharacterized protein</fullName>
    </submittedName>
</protein>
<proteinExistence type="predicted"/>
<dbReference type="EMBL" id="JBGNUJ010000002">
    <property type="protein sequence ID" value="KAL3965379.1"/>
    <property type="molecule type" value="Genomic_DNA"/>
</dbReference>
<accession>A0ACC4EB08</accession>
<organism evidence="1 2">
    <name type="scientific">Purpureocillium lilacinum</name>
    <name type="common">Paecilomyces lilacinus</name>
    <dbReference type="NCBI Taxonomy" id="33203"/>
    <lineage>
        <taxon>Eukaryota</taxon>
        <taxon>Fungi</taxon>
        <taxon>Dikarya</taxon>
        <taxon>Ascomycota</taxon>
        <taxon>Pezizomycotina</taxon>
        <taxon>Sordariomycetes</taxon>
        <taxon>Hypocreomycetidae</taxon>
        <taxon>Hypocreales</taxon>
        <taxon>Ophiocordycipitaceae</taxon>
        <taxon>Purpureocillium</taxon>
    </lineage>
</organism>
<keyword evidence="2" id="KW-1185">Reference proteome</keyword>
<gene>
    <name evidence="1" type="ORF">ACCO45_002383</name>
</gene>